<dbReference type="InterPro" id="IPR029071">
    <property type="entry name" value="Ubiquitin-like_domsf"/>
</dbReference>
<proteinExistence type="predicted"/>
<feature type="domain" description="PH" evidence="2">
    <location>
        <begin position="681"/>
        <end position="789"/>
    </location>
</feature>
<dbReference type="GO" id="GO:0007165">
    <property type="term" value="P:signal transduction"/>
    <property type="evidence" value="ECO:0007669"/>
    <property type="project" value="InterPro"/>
</dbReference>
<feature type="compositionally biased region" description="Basic and acidic residues" evidence="1">
    <location>
        <begin position="207"/>
        <end position="216"/>
    </location>
</feature>
<dbReference type="PROSITE" id="PS50003">
    <property type="entry name" value="PH_DOMAIN"/>
    <property type="match status" value="1"/>
</dbReference>
<feature type="compositionally biased region" description="Pro residues" evidence="1">
    <location>
        <begin position="1079"/>
        <end position="1094"/>
    </location>
</feature>
<dbReference type="AlphaFoldDB" id="A0A9N9B012"/>
<feature type="compositionally biased region" description="Basic and acidic residues" evidence="1">
    <location>
        <begin position="462"/>
        <end position="495"/>
    </location>
</feature>
<dbReference type="OrthoDB" id="43122at2759"/>
<dbReference type="EMBL" id="CAJVPQ010001360">
    <property type="protein sequence ID" value="CAG8547721.1"/>
    <property type="molecule type" value="Genomic_DNA"/>
</dbReference>
<reference evidence="4" key="1">
    <citation type="submission" date="2021-06" db="EMBL/GenBank/DDBJ databases">
        <authorList>
            <person name="Kallberg Y."/>
            <person name="Tangrot J."/>
            <person name="Rosling A."/>
        </authorList>
    </citation>
    <scope>NUCLEOTIDE SEQUENCE</scope>
    <source>
        <strain evidence="4">UK204</strain>
    </source>
</reference>
<keyword evidence="5" id="KW-1185">Reference proteome</keyword>
<feature type="compositionally biased region" description="Polar residues" evidence="1">
    <location>
        <begin position="171"/>
        <end position="206"/>
    </location>
</feature>
<feature type="compositionally biased region" description="Polar residues" evidence="1">
    <location>
        <begin position="267"/>
        <end position="282"/>
    </location>
</feature>
<feature type="compositionally biased region" description="Low complexity" evidence="1">
    <location>
        <begin position="231"/>
        <end position="242"/>
    </location>
</feature>
<gene>
    <name evidence="4" type="ORF">FCALED_LOCUS5958</name>
</gene>
<feature type="compositionally biased region" description="Basic and acidic residues" evidence="1">
    <location>
        <begin position="245"/>
        <end position="266"/>
    </location>
</feature>
<feature type="compositionally biased region" description="Basic and acidic residues" evidence="1">
    <location>
        <begin position="285"/>
        <end position="402"/>
    </location>
</feature>
<evidence type="ECO:0000256" key="1">
    <source>
        <dbReference type="SAM" id="MobiDB-lite"/>
    </source>
</evidence>
<dbReference type="PROSITE" id="PS50200">
    <property type="entry name" value="RA"/>
    <property type="match status" value="1"/>
</dbReference>
<dbReference type="SUPFAM" id="SSF50729">
    <property type="entry name" value="PH domain-like"/>
    <property type="match status" value="1"/>
</dbReference>
<feature type="region of interest" description="Disordered" evidence="1">
    <location>
        <begin position="25"/>
        <end position="548"/>
    </location>
</feature>
<name>A0A9N9B012_9GLOM</name>
<dbReference type="PANTHER" id="PTHR38700:SF1">
    <property type="entry name" value="PH DOMAIN-CONTAINING PROTEIN"/>
    <property type="match status" value="1"/>
</dbReference>
<comment type="caution">
    <text evidence="4">The sequence shown here is derived from an EMBL/GenBank/DDBJ whole genome shotgun (WGS) entry which is preliminary data.</text>
</comment>
<feature type="compositionally biased region" description="Basic and acidic residues" evidence="1">
    <location>
        <begin position="1096"/>
        <end position="1106"/>
    </location>
</feature>
<feature type="compositionally biased region" description="Polar residues" evidence="1">
    <location>
        <begin position="850"/>
        <end position="866"/>
    </location>
</feature>
<feature type="region of interest" description="Disordered" evidence="1">
    <location>
        <begin position="1076"/>
        <end position="1106"/>
    </location>
</feature>
<dbReference type="Pfam" id="PF00169">
    <property type="entry name" value="PH"/>
    <property type="match status" value="1"/>
</dbReference>
<feature type="compositionally biased region" description="Basic and acidic residues" evidence="1">
    <location>
        <begin position="410"/>
        <end position="420"/>
    </location>
</feature>
<dbReference type="Proteomes" id="UP000789570">
    <property type="component" value="Unassembled WGS sequence"/>
</dbReference>
<dbReference type="InterPro" id="IPR000159">
    <property type="entry name" value="RA_dom"/>
</dbReference>
<feature type="domain" description="Ras-associating" evidence="3">
    <location>
        <begin position="581"/>
        <end position="668"/>
    </location>
</feature>
<feature type="compositionally biased region" description="Polar residues" evidence="1">
    <location>
        <begin position="53"/>
        <end position="74"/>
    </location>
</feature>
<feature type="compositionally biased region" description="Low complexity" evidence="1">
    <location>
        <begin position="143"/>
        <end position="170"/>
    </location>
</feature>
<dbReference type="InterPro" id="IPR001849">
    <property type="entry name" value="PH_domain"/>
</dbReference>
<evidence type="ECO:0000259" key="2">
    <source>
        <dbReference type="PROSITE" id="PS50003"/>
    </source>
</evidence>
<dbReference type="SMART" id="SM00233">
    <property type="entry name" value="PH"/>
    <property type="match status" value="1"/>
</dbReference>
<evidence type="ECO:0000313" key="5">
    <source>
        <dbReference type="Proteomes" id="UP000789570"/>
    </source>
</evidence>
<sequence>MNKELLSTVLSRDDVNLSSIRQSKSPFVKSLSEELTKLSSSIKRKRSTKFPANHSQPTSPPSNSVSRKLNQISPIRSPPILSSSSSEDVSDDETSDEDDDIYPLGRTNNNGIGNGNSNSEVMSSHKVLSSVRGVNGGSHSRMSSKSTLDSSSSDDNGSDGLDGSGSTSDKITNISQKSAPVSTIQSPTHPGLITSPTSLNASFSQESQKKLRERNDQTNGVSGSNKGTYINHSQHSQDNNSNTLRQRDRTERNDRYLRDRDREYSSREIQQGQSSPNNTRPSQYRGRDREKVRRYSKSRERTTDDYRHRERGADYVDRHRARSKSRERGGGHDDIHRGENVYRHKDRDNMDRGRKMTYDYDGRERTKSKTRERERGREREFNNDNKMHRNINEPHHDMDSHNKHQRSLRKTNDKSYDISKARAKSLTRNLSGSSNDRDLQRRQSRRTREKNVPMEINRSKSLTRDLEGKSLDVNKESQRNREREFEKLMERDRNNGRSIRNGGEKDQKNSDNEDVKYKQRGEHDEKTHAKSRTKGDDKGTHEKEFELEKDPKLLINRIGLKQQKNEEPLHMEKDEPRSSSGKITAQIFIEESQQYKSITLTPDMTAIDVMNIFRSDNTISDAGAWTIFELVPEFDLERPLRDWESLAWIIGRWELDRGNSLVLKKYAYRNALTLAGFNEHVPPIFGVLFVEFKKSKWQKRYFYLKDGSIYHSKDTKGTNETFLCSMVSFDVYICTKLSNTFPTNFVFAVKSQDKITMFENPEKDYMHYLCAENLNKMNEWLLSIRTVRNKIMREESPELFVDIPVKNEKPNVPINLAMPLTNALPAAVSETTSLMREISFELASISTTPLSKTVGNDTTNQDTKNLPTKKWNAHHLRSASEGSLLDSFNNPAGTISPPSLELTKKASLSKFPSFERKEVKKIETSNDDSNKKKEQSNVFKGGSLLDYDDKLPQIKPIEAEQVTFAKGSLLSNGTIYEQAKEREKIRRAMGGVGIIRDSHSGTLLNLENNVKFHKGSLLDRNIEGTGNGIGNKIIQRKKSMGNTLKQNQPLRQNNFQPLLSFGNDQRVFDFDGVKSYPIKSPPIKSPPIRSPPIKSPHGDGERDSYF</sequence>
<dbReference type="PANTHER" id="PTHR38700">
    <property type="entry name" value="YALI0E22418P"/>
    <property type="match status" value="1"/>
</dbReference>
<dbReference type="Gene3D" id="2.30.29.30">
    <property type="entry name" value="Pleckstrin-homology domain (PH domain)/Phosphotyrosine-binding domain (PTB)"/>
    <property type="match status" value="1"/>
</dbReference>
<accession>A0A9N9B012</accession>
<feature type="compositionally biased region" description="Basic and acidic residues" evidence="1">
    <location>
        <begin position="502"/>
        <end position="548"/>
    </location>
</feature>
<evidence type="ECO:0000313" key="4">
    <source>
        <dbReference type="EMBL" id="CAG8547721.1"/>
    </source>
</evidence>
<dbReference type="InterPro" id="IPR011993">
    <property type="entry name" value="PH-like_dom_sf"/>
</dbReference>
<dbReference type="SUPFAM" id="SSF54236">
    <property type="entry name" value="Ubiquitin-like"/>
    <property type="match status" value="1"/>
</dbReference>
<feature type="region of interest" description="Disordered" evidence="1">
    <location>
        <begin position="850"/>
        <end position="872"/>
    </location>
</feature>
<feature type="region of interest" description="Disordered" evidence="1">
    <location>
        <begin position="562"/>
        <end position="581"/>
    </location>
</feature>
<feature type="compositionally biased region" description="Acidic residues" evidence="1">
    <location>
        <begin position="88"/>
        <end position="101"/>
    </location>
</feature>
<dbReference type="Pfam" id="PF21989">
    <property type="entry name" value="RA_2"/>
    <property type="match status" value="1"/>
</dbReference>
<feature type="compositionally biased region" description="Low complexity" evidence="1">
    <location>
        <begin position="108"/>
        <end position="119"/>
    </location>
</feature>
<organism evidence="4 5">
    <name type="scientific">Funneliformis caledonium</name>
    <dbReference type="NCBI Taxonomy" id="1117310"/>
    <lineage>
        <taxon>Eukaryota</taxon>
        <taxon>Fungi</taxon>
        <taxon>Fungi incertae sedis</taxon>
        <taxon>Mucoromycota</taxon>
        <taxon>Glomeromycotina</taxon>
        <taxon>Glomeromycetes</taxon>
        <taxon>Glomerales</taxon>
        <taxon>Glomeraceae</taxon>
        <taxon>Funneliformis</taxon>
    </lineage>
</organism>
<protein>
    <submittedName>
        <fullName evidence="4">15537_t:CDS:1</fullName>
    </submittedName>
</protein>
<feature type="compositionally biased region" description="Basic and acidic residues" evidence="1">
    <location>
        <begin position="563"/>
        <end position="577"/>
    </location>
</feature>
<evidence type="ECO:0000259" key="3">
    <source>
        <dbReference type="PROSITE" id="PS50200"/>
    </source>
</evidence>
<dbReference type="Gene3D" id="3.10.20.90">
    <property type="entry name" value="Phosphatidylinositol 3-kinase Catalytic Subunit, Chain A, domain 1"/>
    <property type="match status" value="1"/>
</dbReference>
<feature type="compositionally biased region" description="Polar residues" evidence="1">
    <location>
        <begin position="217"/>
        <end position="230"/>
    </location>
</feature>